<dbReference type="InterPro" id="IPR007345">
    <property type="entry name" value="Polysacch_pyruvyl_Trfase"/>
</dbReference>
<dbReference type="RefSeq" id="WP_088271308.1">
    <property type="nucleotide sequence ID" value="NZ_BMKI01000011.1"/>
</dbReference>
<dbReference type="PANTHER" id="PTHR36836:SF1">
    <property type="entry name" value="COLANIC ACID BIOSYNTHESIS PROTEIN WCAK"/>
    <property type="match status" value="1"/>
</dbReference>
<accession>A0ABQ1PQU1</accession>
<evidence type="ECO:0000313" key="3">
    <source>
        <dbReference type="EMBL" id="GGD01186.1"/>
    </source>
</evidence>
<gene>
    <name evidence="3" type="ORF">GCM10011573_33430</name>
</gene>
<dbReference type="Proteomes" id="UP000630615">
    <property type="component" value="Unassembled WGS sequence"/>
</dbReference>
<name>A0ABQ1PQU1_9ENTE</name>
<evidence type="ECO:0000259" key="2">
    <source>
        <dbReference type="Pfam" id="PF04230"/>
    </source>
</evidence>
<dbReference type="Pfam" id="PF04230">
    <property type="entry name" value="PS_pyruv_trans"/>
    <property type="match status" value="1"/>
</dbReference>
<comment type="caution">
    <text evidence="3">The sequence shown here is derived from an EMBL/GenBank/DDBJ whole genome shotgun (WGS) entry which is preliminary data.</text>
</comment>
<keyword evidence="4" id="KW-1185">Reference proteome</keyword>
<evidence type="ECO:0000313" key="4">
    <source>
        <dbReference type="Proteomes" id="UP000630615"/>
    </source>
</evidence>
<proteinExistence type="predicted"/>
<sequence>MEKYMVSGYWKNNLGDDLFLKILCEKFPDSIFYTFIDKEYMPVFSGVKNLRLISNSNFMIKVANKILTNLGLPLISDFYTAFLFKQYIEIGGSIFMQDVNWQKKIRRRTFINDHMQDYYVIGSNFGPYSSTFFLDSYRNLFNSIKTISFRDQYSKQLFPEIKEINVSPDAILSLRTNSSIEMINEDEEYILISVINLSTNKANRSERLKLKVNEYEKKMSEIIQRYIEMKKHVVLMSFCNFEEDDLAIERIKKQLPQSVAERVTVFHHRKIDESLEVIGRAKKIVATRFHGMVLGWLYRIPTFVVSYSKKTEIVISELNKEQEYCDIDSFSSLTFEEIEQRFTTISKERLSKLSESSSDQFKFVSEHEGMVTKNGE</sequence>
<protein>
    <recommendedName>
        <fullName evidence="2">Polysaccharide pyruvyl transferase domain-containing protein</fullName>
    </recommendedName>
</protein>
<evidence type="ECO:0000256" key="1">
    <source>
        <dbReference type="SAM" id="Coils"/>
    </source>
</evidence>
<dbReference type="EMBL" id="BMKI01000011">
    <property type="protein sequence ID" value="GGD01186.1"/>
    <property type="molecule type" value="Genomic_DNA"/>
</dbReference>
<feature type="domain" description="Polysaccharide pyruvyl transferase" evidence="2">
    <location>
        <begin position="13"/>
        <end position="308"/>
    </location>
</feature>
<reference evidence="4" key="1">
    <citation type="journal article" date="2019" name="Int. J. Syst. Evol. Microbiol.">
        <title>The Global Catalogue of Microorganisms (GCM) 10K type strain sequencing project: providing services to taxonomists for standard genome sequencing and annotation.</title>
        <authorList>
            <consortium name="The Broad Institute Genomics Platform"/>
            <consortium name="The Broad Institute Genome Sequencing Center for Infectious Disease"/>
            <person name="Wu L."/>
            <person name="Ma J."/>
        </authorList>
    </citation>
    <scope>NUCLEOTIDE SEQUENCE [LARGE SCALE GENOMIC DNA]</scope>
    <source>
        <strain evidence="4">CGMCC 1.15942</strain>
    </source>
</reference>
<keyword evidence="1" id="KW-0175">Coiled coil</keyword>
<organism evidence="3 4">
    <name type="scientific">Enterococcus wangshanyuanii</name>
    <dbReference type="NCBI Taxonomy" id="2005703"/>
    <lineage>
        <taxon>Bacteria</taxon>
        <taxon>Bacillati</taxon>
        <taxon>Bacillota</taxon>
        <taxon>Bacilli</taxon>
        <taxon>Lactobacillales</taxon>
        <taxon>Enterococcaceae</taxon>
        <taxon>Enterococcus</taxon>
    </lineage>
</organism>
<feature type="coiled-coil region" evidence="1">
    <location>
        <begin position="205"/>
        <end position="232"/>
    </location>
</feature>
<dbReference type="PANTHER" id="PTHR36836">
    <property type="entry name" value="COLANIC ACID BIOSYNTHESIS PROTEIN WCAK"/>
    <property type="match status" value="1"/>
</dbReference>